<evidence type="ECO:0008006" key="4">
    <source>
        <dbReference type="Google" id="ProtNLM"/>
    </source>
</evidence>
<keyword evidence="1" id="KW-0732">Signal</keyword>
<keyword evidence="3" id="KW-1185">Reference proteome</keyword>
<dbReference type="AlphaFoldDB" id="A0A432W816"/>
<dbReference type="EMBL" id="PIPL01000001">
    <property type="protein sequence ID" value="RUO26253.1"/>
    <property type="molecule type" value="Genomic_DNA"/>
</dbReference>
<evidence type="ECO:0000256" key="1">
    <source>
        <dbReference type="SAM" id="SignalP"/>
    </source>
</evidence>
<protein>
    <recommendedName>
        <fullName evidence="4">Capsule assembly Wzi family protein</fullName>
    </recommendedName>
</protein>
<dbReference type="InterPro" id="IPR038636">
    <property type="entry name" value="Wzi_sf"/>
</dbReference>
<evidence type="ECO:0000313" key="2">
    <source>
        <dbReference type="EMBL" id="RUO26253.1"/>
    </source>
</evidence>
<dbReference type="OrthoDB" id="101884at2"/>
<feature type="chain" id="PRO_5019532212" description="Capsule assembly Wzi family protein" evidence="1">
    <location>
        <begin position="24"/>
        <end position="463"/>
    </location>
</feature>
<dbReference type="InterPro" id="IPR026950">
    <property type="entry name" value="Caps_assemb_Wzi"/>
</dbReference>
<comment type="caution">
    <text evidence="2">The sequence shown here is derived from an EMBL/GenBank/DDBJ whole genome shotgun (WGS) entry which is preliminary data.</text>
</comment>
<evidence type="ECO:0000313" key="3">
    <source>
        <dbReference type="Proteomes" id="UP000288293"/>
    </source>
</evidence>
<dbReference type="Gene3D" id="2.40.160.130">
    <property type="entry name" value="Capsule assembly protein Wzi"/>
    <property type="match status" value="1"/>
</dbReference>
<feature type="signal peptide" evidence="1">
    <location>
        <begin position="1"/>
        <end position="23"/>
    </location>
</feature>
<proteinExistence type="predicted"/>
<dbReference type="RefSeq" id="WP_126803067.1">
    <property type="nucleotide sequence ID" value="NZ_PIPL01000001.1"/>
</dbReference>
<dbReference type="Pfam" id="PF14052">
    <property type="entry name" value="Caps_assemb_Wzi"/>
    <property type="match status" value="1"/>
</dbReference>
<gene>
    <name evidence="2" type="ORF">CWE09_05935</name>
</gene>
<reference evidence="2 3" key="1">
    <citation type="journal article" date="2011" name="Front. Microbiol.">
        <title>Genomic signatures of strain selection and enhancement in Bacillus atrophaeus var. globigii, a historical biowarfare simulant.</title>
        <authorList>
            <person name="Gibbons H.S."/>
            <person name="Broomall S.M."/>
            <person name="McNew L.A."/>
            <person name="Daligault H."/>
            <person name="Chapman C."/>
            <person name="Bruce D."/>
            <person name="Karavis M."/>
            <person name="Krepps M."/>
            <person name="McGregor P.A."/>
            <person name="Hong C."/>
            <person name="Park K.H."/>
            <person name="Akmal A."/>
            <person name="Feldman A."/>
            <person name="Lin J.S."/>
            <person name="Chang W.E."/>
            <person name="Higgs B.W."/>
            <person name="Demirev P."/>
            <person name="Lindquist J."/>
            <person name="Liem A."/>
            <person name="Fochler E."/>
            <person name="Read T.D."/>
            <person name="Tapia R."/>
            <person name="Johnson S."/>
            <person name="Bishop-Lilly K.A."/>
            <person name="Detter C."/>
            <person name="Han C."/>
            <person name="Sozhamannan S."/>
            <person name="Rosenzweig C.N."/>
            <person name="Skowronski E.W."/>
        </authorList>
    </citation>
    <scope>NUCLEOTIDE SEQUENCE [LARGE SCALE GENOMIC DNA]</scope>
    <source>
        <strain evidence="2 3">MLST1</strain>
    </source>
</reference>
<sequence>MKRFSSIALGALLASGITSVAVAAPWAEADDIYLRISIQQLADAGYLRGTVNTYPLMWSGIARDLREINPGWLDDSELFAYYRVRAALQFAQQSQVSRVRLSANSDEERLQSFGDSYHEKGAFTASRSFQWEHSAARIQTSFRSGSSDDKSYIFDGSYLATTLGNWALSADQMPVWWGPGQDSALVLSTNARPVQALRINRLRDDASSLPLLSLAGNWHATAFVGRTQRAGELGDIQMGGVRLSIRPARFIELGASYTAQWGGSSHPQNLTLDDNTGNQMGGVDVRFSLSSNLGVYSELASSESELDDLALLVGADFSFSSPQRLQQVFTEYSDTPAAFYDDERDPAGYRRWQQSIGSTHDQHVQSLVVGYRNHAATGEGWQTRLLFAEYGDTNLYMANEYSLNPGENIERLQFDIKYQRPFGDTLFGLGVELYSDELIAPTLGERKKRENGFNLMTSWEFRF</sequence>
<dbReference type="Proteomes" id="UP000288293">
    <property type="component" value="Unassembled WGS sequence"/>
</dbReference>
<accession>A0A432W816</accession>
<name>A0A432W816_9GAMM</name>
<organism evidence="2 3">
    <name type="scientific">Aliidiomarina minuta</name>
    <dbReference type="NCBI Taxonomy" id="880057"/>
    <lineage>
        <taxon>Bacteria</taxon>
        <taxon>Pseudomonadati</taxon>
        <taxon>Pseudomonadota</taxon>
        <taxon>Gammaproteobacteria</taxon>
        <taxon>Alteromonadales</taxon>
        <taxon>Idiomarinaceae</taxon>
        <taxon>Aliidiomarina</taxon>
    </lineage>
</organism>